<reference evidence="4" key="1">
    <citation type="submission" date="2022-01" db="EMBL/GenBank/DDBJ databases">
        <authorList>
            <person name="King R."/>
        </authorList>
    </citation>
    <scope>NUCLEOTIDE SEQUENCE</scope>
</reference>
<proteinExistence type="inferred from homology"/>
<evidence type="ECO:0000313" key="5">
    <source>
        <dbReference type="Proteomes" id="UP001153737"/>
    </source>
</evidence>
<evidence type="ECO:0000313" key="4">
    <source>
        <dbReference type="EMBL" id="CAH1154653.1"/>
    </source>
</evidence>
<dbReference type="GO" id="GO:0000214">
    <property type="term" value="C:tRNA-intron endonuclease complex"/>
    <property type="evidence" value="ECO:0007669"/>
    <property type="project" value="TreeGrafter"/>
</dbReference>
<protein>
    <recommendedName>
        <fullName evidence="3">tRNA-splicing endonuclease subunit Sen54 N-terminal domain-containing protein</fullName>
    </recommendedName>
</protein>
<evidence type="ECO:0000256" key="1">
    <source>
        <dbReference type="ARBA" id="ARBA00005736"/>
    </source>
</evidence>
<dbReference type="AlphaFoldDB" id="A0A9P0GU08"/>
<gene>
    <name evidence="4" type="ORF">PHAECO_LOCUS5243</name>
</gene>
<dbReference type="InterPro" id="IPR024336">
    <property type="entry name" value="tRNA_splic_suSen54_N"/>
</dbReference>
<dbReference type="Proteomes" id="UP001153737">
    <property type="component" value="Chromosome 16"/>
</dbReference>
<dbReference type="InterPro" id="IPR024337">
    <property type="entry name" value="tRNA_splic_suSen54"/>
</dbReference>
<comment type="similarity">
    <text evidence="1">Belongs to the SEN54 family.</text>
</comment>
<evidence type="ECO:0000256" key="2">
    <source>
        <dbReference type="ARBA" id="ARBA00022694"/>
    </source>
</evidence>
<dbReference type="Pfam" id="PF12928">
    <property type="entry name" value="tRNA_int_end_N2"/>
    <property type="match status" value="1"/>
</dbReference>
<dbReference type="OrthoDB" id="408683at2759"/>
<keyword evidence="2" id="KW-0819">tRNA processing</keyword>
<feature type="domain" description="tRNA-splicing endonuclease subunit Sen54 N-terminal" evidence="3">
    <location>
        <begin position="48"/>
        <end position="114"/>
    </location>
</feature>
<dbReference type="GO" id="GO:0000379">
    <property type="term" value="P:tRNA-type intron splice site recognition and cleavage"/>
    <property type="evidence" value="ECO:0007669"/>
    <property type="project" value="TreeGrafter"/>
</dbReference>
<dbReference type="PANTHER" id="PTHR21027:SF1">
    <property type="entry name" value="TRNA-SPLICING ENDONUCLEASE SUBUNIT SEN54"/>
    <property type="match status" value="1"/>
</dbReference>
<sequence>MNEIAQKLFHDHKNPIVKLDLIGTKLFFKATTAEDRERIETNQSSLENVLRQLRVERRCARSRAEWCPNLNMAKVTKVVKGLLQNFGYQDKNGIFMYPEEMLFLLETNRMEVTYKNLPLTVQECYNILLHNNDFEFRKYLVYKKLVLNGYRVVSYKELLRKVSRKIREIDVDVEEKRSCKRKIEESCTSGNDNKKIILDSDTGEEQKVKVDNILEKIRSKAPKTYSSHTSKANPEYCVFSPNNKNRTDWDFSVYICEDDMLPVSSTEKPSVFAVCVDDNVSFYTAHSINLPYLT</sequence>
<accession>A0A9P0GU08</accession>
<name>A0A9P0GU08_PHACE</name>
<dbReference type="Gene3D" id="3.40.1350.150">
    <property type="match status" value="1"/>
</dbReference>
<dbReference type="PANTHER" id="PTHR21027">
    <property type="entry name" value="TRNA-SPLICING ENDONUCLEASE SUBUNIT SEN54"/>
    <property type="match status" value="1"/>
</dbReference>
<keyword evidence="5" id="KW-1185">Reference proteome</keyword>
<organism evidence="4 5">
    <name type="scientific">Phaedon cochleariae</name>
    <name type="common">Mustard beetle</name>
    <dbReference type="NCBI Taxonomy" id="80249"/>
    <lineage>
        <taxon>Eukaryota</taxon>
        <taxon>Metazoa</taxon>
        <taxon>Ecdysozoa</taxon>
        <taxon>Arthropoda</taxon>
        <taxon>Hexapoda</taxon>
        <taxon>Insecta</taxon>
        <taxon>Pterygota</taxon>
        <taxon>Neoptera</taxon>
        <taxon>Endopterygota</taxon>
        <taxon>Coleoptera</taxon>
        <taxon>Polyphaga</taxon>
        <taxon>Cucujiformia</taxon>
        <taxon>Chrysomeloidea</taxon>
        <taxon>Chrysomelidae</taxon>
        <taxon>Chrysomelinae</taxon>
        <taxon>Chrysomelini</taxon>
        <taxon>Phaedon</taxon>
    </lineage>
</organism>
<evidence type="ECO:0000259" key="3">
    <source>
        <dbReference type="Pfam" id="PF12928"/>
    </source>
</evidence>
<dbReference type="EMBL" id="OU896722">
    <property type="protein sequence ID" value="CAH1154653.1"/>
    <property type="molecule type" value="Genomic_DNA"/>
</dbReference>
<reference evidence="4" key="2">
    <citation type="submission" date="2022-10" db="EMBL/GenBank/DDBJ databases">
        <authorList>
            <consortium name="ENA_rothamsted_submissions"/>
            <consortium name="culmorum"/>
            <person name="King R."/>
        </authorList>
    </citation>
    <scope>NUCLEOTIDE SEQUENCE</scope>
</reference>